<dbReference type="EMBL" id="JAAH01000012">
    <property type="protein sequence ID" value="KDE73383.1"/>
    <property type="molecule type" value="Genomic_DNA"/>
</dbReference>
<dbReference type="AlphaFoldDB" id="A0AB73C5D6"/>
<name>A0AB73C5D6_9FUSO</name>
<evidence type="ECO:0000313" key="1">
    <source>
        <dbReference type="EMBL" id="KDE73383.1"/>
    </source>
</evidence>
<sequence length="220" mass="24631">MKTITDKLPKKEKNISMKAIDSKKIRTAVTGINLEYKPNQLGTGNQFLLEYKPRNTLPVVYKAENTALVLYKNPNLFAAPAATNRALATTSLLLTDGTNKVSQVQNSMLPNKAVLTLPVKYPIITESGVTIYPDYATGIRGGEYEEAGITKDSNYIDITLQKSIKGKEVIVRINTVDIDKNGNYNYYVEDKQGFLQFFPSGIFENSNCIKKRRGKYCCRN</sequence>
<dbReference type="RefSeq" id="WP_147366948.1">
    <property type="nucleotide sequence ID" value="NZ_JAAH01000012.1"/>
</dbReference>
<dbReference type="Proteomes" id="UP000027058">
    <property type="component" value="Unassembled WGS sequence"/>
</dbReference>
<protein>
    <submittedName>
        <fullName evidence="1">Uncharacterized protein</fullName>
    </submittedName>
</protein>
<reference evidence="1 2" key="1">
    <citation type="submission" date="2014-01" db="EMBL/GenBank/DDBJ databases">
        <title>Comparative genomics of Fusobacterium necrophorum wild isolates.</title>
        <authorList>
            <person name="Kittichotirat W."/>
            <person name="Bumgarner R.E."/>
            <person name="Lawrence P."/>
        </authorList>
    </citation>
    <scope>NUCLEOTIDE SEQUENCE [LARGE SCALE GENOMIC DNA]</scope>
    <source>
        <strain evidence="1 2">DJ-2</strain>
    </source>
</reference>
<comment type="caution">
    <text evidence="1">The sequence shown here is derived from an EMBL/GenBank/DDBJ whole genome shotgun (WGS) entry which is preliminary data.</text>
</comment>
<evidence type="ECO:0000313" key="2">
    <source>
        <dbReference type="Proteomes" id="UP000027058"/>
    </source>
</evidence>
<organism evidence="1 2">
    <name type="scientific">Fusobacterium necrophorum DJ-2</name>
    <dbReference type="NCBI Taxonomy" id="1441737"/>
    <lineage>
        <taxon>Bacteria</taxon>
        <taxon>Fusobacteriati</taxon>
        <taxon>Fusobacteriota</taxon>
        <taxon>Fusobacteriia</taxon>
        <taxon>Fusobacteriales</taxon>
        <taxon>Fusobacteriaceae</taxon>
        <taxon>Fusobacterium</taxon>
    </lineage>
</organism>
<accession>A0AB73C5D6</accession>
<proteinExistence type="predicted"/>
<gene>
    <name evidence="1" type="ORF">FUSO8_01730</name>
</gene>